<dbReference type="SUPFAM" id="SSF52499">
    <property type="entry name" value="Isochorismatase-like hydrolases"/>
    <property type="match status" value="1"/>
</dbReference>
<dbReference type="Proteomes" id="UP001489004">
    <property type="component" value="Unassembled WGS sequence"/>
</dbReference>
<dbReference type="InterPro" id="IPR050272">
    <property type="entry name" value="Isochorismatase-like_hydrls"/>
</dbReference>
<protein>
    <recommendedName>
        <fullName evidence="4">Isochorismatase-like domain-containing protein</fullName>
    </recommendedName>
</protein>
<keyword evidence="2" id="KW-0378">Hydrolase</keyword>
<gene>
    <name evidence="5" type="ORF">WJX72_008277</name>
</gene>
<keyword evidence="6" id="KW-1185">Reference proteome</keyword>
<reference evidence="5 6" key="1">
    <citation type="journal article" date="2024" name="Nat. Commun.">
        <title>Phylogenomics reveals the evolutionary origins of lichenization in chlorophyte algae.</title>
        <authorList>
            <person name="Puginier C."/>
            <person name="Libourel C."/>
            <person name="Otte J."/>
            <person name="Skaloud P."/>
            <person name="Haon M."/>
            <person name="Grisel S."/>
            <person name="Petersen M."/>
            <person name="Berrin J.G."/>
            <person name="Delaux P.M."/>
            <person name="Dal Grande F."/>
            <person name="Keller J."/>
        </authorList>
    </citation>
    <scope>NUCLEOTIDE SEQUENCE [LARGE SCALE GENOMIC DNA]</scope>
    <source>
        <strain evidence="5 6">SAG 2043</strain>
    </source>
</reference>
<name>A0AAW1P7P8_9CHLO</name>
<feature type="domain" description="Isochorismatase-like" evidence="4">
    <location>
        <begin position="20"/>
        <end position="206"/>
    </location>
</feature>
<feature type="compositionally biased region" description="Polar residues" evidence="3">
    <location>
        <begin position="214"/>
        <end position="223"/>
    </location>
</feature>
<evidence type="ECO:0000256" key="3">
    <source>
        <dbReference type="SAM" id="MobiDB-lite"/>
    </source>
</evidence>
<sequence length="280" mass="30456">MAAYEPQTHLREAAIEQGKTALLYVDVQNYNCHPDGTEIRGMGPAADLAYFWDRLAEATPLWVALQKLCRSAGIELLYTTIESLTKDCRDMSLDYKISGFKVPKGSWDGQVIDALKPDANEIVLPKTSCSVFVSTNIDYVLRTLGVRCLMIAGCLTDQCVESAVRDACDLNYLVTLITDACVTMSQARHDHSLRTIKGFCRQRTTQQVEEEVAQWQSTSSGIRRSSARPAGSPVSSSGGRYGYSIPSSGGGGLGYTEPISSQDDSDMGNKEGEAESQVAT</sequence>
<dbReference type="InterPro" id="IPR000868">
    <property type="entry name" value="Isochorismatase-like_dom"/>
</dbReference>
<dbReference type="GO" id="GO:0016787">
    <property type="term" value="F:hydrolase activity"/>
    <property type="evidence" value="ECO:0007669"/>
    <property type="project" value="UniProtKB-KW"/>
</dbReference>
<dbReference type="AlphaFoldDB" id="A0AAW1P7P8"/>
<comment type="caution">
    <text evidence="5">The sequence shown here is derived from an EMBL/GenBank/DDBJ whole genome shotgun (WGS) entry which is preliminary data.</text>
</comment>
<dbReference type="PANTHER" id="PTHR43540:SF1">
    <property type="entry name" value="ISOCHORISMATASE HYDROLASE"/>
    <property type="match status" value="1"/>
</dbReference>
<evidence type="ECO:0000259" key="4">
    <source>
        <dbReference type="Pfam" id="PF00857"/>
    </source>
</evidence>
<organism evidence="5 6">
    <name type="scientific">[Myrmecia] bisecta</name>
    <dbReference type="NCBI Taxonomy" id="41462"/>
    <lineage>
        <taxon>Eukaryota</taxon>
        <taxon>Viridiplantae</taxon>
        <taxon>Chlorophyta</taxon>
        <taxon>core chlorophytes</taxon>
        <taxon>Trebouxiophyceae</taxon>
        <taxon>Trebouxiales</taxon>
        <taxon>Trebouxiaceae</taxon>
        <taxon>Myrmecia</taxon>
    </lineage>
</organism>
<evidence type="ECO:0000256" key="2">
    <source>
        <dbReference type="ARBA" id="ARBA00022801"/>
    </source>
</evidence>
<accession>A0AAW1P7P8</accession>
<comment type="similarity">
    <text evidence="1">Belongs to the isochorismatase family.</text>
</comment>
<dbReference type="PANTHER" id="PTHR43540">
    <property type="entry name" value="PEROXYUREIDOACRYLATE/UREIDOACRYLATE AMIDOHYDROLASE-RELATED"/>
    <property type="match status" value="1"/>
</dbReference>
<dbReference type="Gene3D" id="3.40.50.850">
    <property type="entry name" value="Isochorismatase-like"/>
    <property type="match status" value="1"/>
</dbReference>
<feature type="region of interest" description="Disordered" evidence="3">
    <location>
        <begin position="213"/>
        <end position="280"/>
    </location>
</feature>
<evidence type="ECO:0000256" key="1">
    <source>
        <dbReference type="ARBA" id="ARBA00006336"/>
    </source>
</evidence>
<dbReference type="CDD" id="cd00431">
    <property type="entry name" value="cysteine_hydrolases"/>
    <property type="match status" value="1"/>
</dbReference>
<feature type="compositionally biased region" description="Low complexity" evidence="3">
    <location>
        <begin position="231"/>
        <end position="247"/>
    </location>
</feature>
<proteinExistence type="inferred from homology"/>
<dbReference type="EMBL" id="JALJOR010000017">
    <property type="protein sequence ID" value="KAK9804842.1"/>
    <property type="molecule type" value="Genomic_DNA"/>
</dbReference>
<dbReference type="Pfam" id="PF00857">
    <property type="entry name" value="Isochorismatase"/>
    <property type="match status" value="1"/>
</dbReference>
<evidence type="ECO:0000313" key="5">
    <source>
        <dbReference type="EMBL" id="KAK9804842.1"/>
    </source>
</evidence>
<dbReference type="InterPro" id="IPR036380">
    <property type="entry name" value="Isochorismatase-like_sf"/>
</dbReference>
<evidence type="ECO:0000313" key="6">
    <source>
        <dbReference type="Proteomes" id="UP001489004"/>
    </source>
</evidence>